<feature type="coiled-coil region" evidence="1">
    <location>
        <begin position="607"/>
        <end position="648"/>
    </location>
</feature>
<evidence type="ECO:0000256" key="1">
    <source>
        <dbReference type="SAM" id="Coils"/>
    </source>
</evidence>
<proteinExistence type="predicted"/>
<feature type="coiled-coil region" evidence="1">
    <location>
        <begin position="294"/>
        <end position="570"/>
    </location>
</feature>
<evidence type="ECO:0000256" key="2">
    <source>
        <dbReference type="SAM" id="MobiDB-lite"/>
    </source>
</evidence>
<evidence type="ECO:0000313" key="4">
    <source>
        <dbReference type="Proteomes" id="UP001159427"/>
    </source>
</evidence>
<feature type="compositionally biased region" description="Polar residues" evidence="2">
    <location>
        <begin position="722"/>
        <end position="733"/>
    </location>
</feature>
<keyword evidence="1" id="KW-0175">Coiled coil</keyword>
<feature type="coiled-coil region" evidence="1">
    <location>
        <begin position="149"/>
        <end position="176"/>
    </location>
</feature>
<feature type="region of interest" description="Disordered" evidence="2">
    <location>
        <begin position="679"/>
        <end position="739"/>
    </location>
</feature>
<protein>
    <recommendedName>
        <fullName evidence="5">Coiled-coil domain containing 157</fullName>
    </recommendedName>
</protein>
<organism evidence="3 4">
    <name type="scientific">Porites evermanni</name>
    <dbReference type="NCBI Taxonomy" id="104178"/>
    <lineage>
        <taxon>Eukaryota</taxon>
        <taxon>Metazoa</taxon>
        <taxon>Cnidaria</taxon>
        <taxon>Anthozoa</taxon>
        <taxon>Hexacorallia</taxon>
        <taxon>Scleractinia</taxon>
        <taxon>Fungiina</taxon>
        <taxon>Poritidae</taxon>
        <taxon>Porites</taxon>
    </lineage>
</organism>
<dbReference type="Gene3D" id="1.10.287.1490">
    <property type="match status" value="1"/>
</dbReference>
<evidence type="ECO:0008006" key="5">
    <source>
        <dbReference type="Google" id="ProtNLM"/>
    </source>
</evidence>
<accession>A0ABN8LUA0</accession>
<dbReference type="Proteomes" id="UP001159427">
    <property type="component" value="Unassembled WGS sequence"/>
</dbReference>
<feature type="compositionally biased region" description="Polar residues" evidence="2">
    <location>
        <begin position="697"/>
        <end position="710"/>
    </location>
</feature>
<dbReference type="EMBL" id="CALNXI010000114">
    <property type="protein sequence ID" value="CAH3019391.1"/>
    <property type="molecule type" value="Genomic_DNA"/>
</dbReference>
<dbReference type="InterPro" id="IPR029681">
    <property type="entry name" value="CCDC157"/>
</dbReference>
<name>A0ABN8LUA0_9CNID</name>
<keyword evidence="4" id="KW-1185">Reference proteome</keyword>
<gene>
    <name evidence="3" type="ORF">PEVE_00002387</name>
</gene>
<comment type="caution">
    <text evidence="3">The sequence shown here is derived from an EMBL/GenBank/DDBJ whole genome shotgun (WGS) entry which is preliminary data.</text>
</comment>
<evidence type="ECO:0000313" key="3">
    <source>
        <dbReference type="EMBL" id="CAH3019391.1"/>
    </source>
</evidence>
<dbReference type="PANTHER" id="PTHR43696:SF9">
    <property type="entry name" value="COILED-COIL DOMAIN-CONTAINING PROTEIN 157"/>
    <property type="match status" value="1"/>
</dbReference>
<dbReference type="PANTHER" id="PTHR43696">
    <property type="entry name" value="COILED-COIL DOMAIN-CONTAINING PROTEIN 157"/>
    <property type="match status" value="1"/>
</dbReference>
<sequence length="835" mass="94430">MAHLLGSQACLESLKQDITDVQTTVLDLLSRVGPVRSPSWKYPDKIACELDIEELLERYSHSNDEDHCKLSHIILFELLIDRLVLLLQGMAHFIEQLLTSCDGRPASGKILGSSMSVGLVAKKFWNKLVHVQQTTQQLQFESKTKNKTMSKMEDTITDLREEVKLLKQALDKKSGKSSVVKGKIQSQSSNRTSVKFILSPSEELSLESSSPTQDLSLAVEDVACAKTCQESSTQTYDTAFIPCEACARTQQNLIEVGSMVIKVCESQGLPSSLAKQKKLLRQSLMAAADVSRWASEQNQDLKRINDHLDNLYAQINPLEDKLSRSKQACVNLEKQIKDLQNQLSEEQNATQRKEEKFHQQLKTVVAEKDLLLSDAEKLNNDLMKGKDALQEMVIKLEEKRKKYKESIKDLGEENSRLLTELDKESKEVARLTIVESEVQTLKVELDEVQAKLKSTAIELGKTQARNKTMERHEHALQSKHDALLKRVDELDTECEQLRERVMDAEGEKDELQGVVEDLQTEKEKLAEELDSKQSLLEELKNEKEKLLQEVEEFEVKTSELEHQLKESEEKLQLVVEFPSIDAKQSAQSQSDKGVMFNGEGPSEAEVAQDMERQVMANNIRIMTLEEQNEKLRKSIAFLMNARENISKKKVQDPVPLWRSTHGEDDLIAGQHDSIQRTFYDDDSYMQQKRPSSAVREGQSTYPDYHSSSRLQPRPPEKPRAQSAKTRVKSSTSKLADKRQSATLSAKLAASGKHVVNIMGSLAEGGLQKHEWQHSPVPTWDVAAKEGRGGRVSPASTRYTPVNVFVCSSCDKMYNTQKDLDIHKSFCYGRVNENYT</sequence>
<reference evidence="3 4" key="1">
    <citation type="submission" date="2022-05" db="EMBL/GenBank/DDBJ databases">
        <authorList>
            <consortium name="Genoscope - CEA"/>
            <person name="William W."/>
        </authorList>
    </citation>
    <scope>NUCLEOTIDE SEQUENCE [LARGE SCALE GENOMIC DNA]</scope>
</reference>